<proteinExistence type="predicted"/>
<organism evidence="1 2">
    <name type="scientific">Aureobasidium pullulans</name>
    <name type="common">Black yeast</name>
    <name type="synonym">Pullularia pullulans</name>
    <dbReference type="NCBI Taxonomy" id="5580"/>
    <lineage>
        <taxon>Eukaryota</taxon>
        <taxon>Fungi</taxon>
        <taxon>Dikarya</taxon>
        <taxon>Ascomycota</taxon>
        <taxon>Pezizomycotina</taxon>
        <taxon>Dothideomycetes</taxon>
        <taxon>Dothideomycetidae</taxon>
        <taxon>Dothideales</taxon>
        <taxon>Saccotheciaceae</taxon>
        <taxon>Aureobasidium</taxon>
    </lineage>
</organism>
<sequence length="345" mass="38032">MLLVIDTARQETAQRITCIIFDSTSGRNEAPLFLDVSDFEDLRTMADHSSSVFHSRLFTFHAGENGASTTVHSGAVAAVSTPLKLLMEEETPDGPRTSAILEGVREEDLLRFCDFCYTSTYTDPYPVVIKQSSTPAPDTSNGKDTSTALVPTTDETTLQPPAAKRLRTESPARLTGFGRPSLLGTPVTPDATTASKLNNKLLLRSVFANTSTSGRVFGAVKPKTFTVSSNDNHTSVFIAHAAMYSLAIRYDITKLKALSLQKLSDKLMRFECKAERVGDVMALVRYVYETERTMTRDMQDLRDVVTRYVVSEVSEFGNSEEFGALLEEGGLFVKDFWALIYSTLL</sequence>
<dbReference type="EMBL" id="QZAV01000164">
    <property type="protein sequence ID" value="THX36551.1"/>
    <property type="molecule type" value="Genomic_DNA"/>
</dbReference>
<evidence type="ECO:0008006" key="3">
    <source>
        <dbReference type="Google" id="ProtNLM"/>
    </source>
</evidence>
<evidence type="ECO:0000313" key="2">
    <source>
        <dbReference type="Proteomes" id="UP000308953"/>
    </source>
</evidence>
<dbReference type="Proteomes" id="UP000308953">
    <property type="component" value="Unassembled WGS sequence"/>
</dbReference>
<reference evidence="1 2" key="1">
    <citation type="submission" date="2018-10" db="EMBL/GenBank/DDBJ databases">
        <title>Fifty Aureobasidium pullulans genomes reveal a recombining polyextremotolerant generalist.</title>
        <authorList>
            <person name="Gostincar C."/>
            <person name="Turk M."/>
            <person name="Zajc J."/>
            <person name="Gunde-Cimerman N."/>
        </authorList>
    </citation>
    <scope>NUCLEOTIDE SEQUENCE [LARGE SCALE GENOMIC DNA]</scope>
    <source>
        <strain evidence="1 2">EXF-9785</strain>
    </source>
</reference>
<name>A0A4S8UJQ3_AURPU</name>
<accession>A0A4S8UJQ3</accession>
<dbReference type="AlphaFoldDB" id="A0A4S8UJQ3"/>
<gene>
    <name evidence="1" type="ORF">D6D10_06575</name>
</gene>
<protein>
    <recommendedName>
        <fullName evidence="3">BTB domain-containing protein</fullName>
    </recommendedName>
</protein>
<evidence type="ECO:0000313" key="1">
    <source>
        <dbReference type="EMBL" id="THX36551.1"/>
    </source>
</evidence>
<comment type="caution">
    <text evidence="1">The sequence shown here is derived from an EMBL/GenBank/DDBJ whole genome shotgun (WGS) entry which is preliminary data.</text>
</comment>